<dbReference type="InterPro" id="IPR010982">
    <property type="entry name" value="Lambda_DNA-bd_dom_sf"/>
</dbReference>
<keyword evidence="3" id="KW-1185">Reference proteome</keyword>
<name>A0A4S4BHL4_9BACL</name>
<dbReference type="PROSITE" id="PS50943">
    <property type="entry name" value="HTH_CROC1"/>
    <property type="match status" value="1"/>
</dbReference>
<feature type="domain" description="HTH cro/C1-type" evidence="1">
    <location>
        <begin position="11"/>
        <end position="58"/>
    </location>
</feature>
<evidence type="ECO:0000313" key="3">
    <source>
        <dbReference type="Proteomes" id="UP000310636"/>
    </source>
</evidence>
<gene>
    <name evidence="2" type="ORF">E6C55_26585</name>
</gene>
<proteinExistence type="predicted"/>
<evidence type="ECO:0000259" key="1">
    <source>
        <dbReference type="PROSITE" id="PS50943"/>
    </source>
</evidence>
<reference evidence="2 3" key="1">
    <citation type="submission" date="2019-04" db="EMBL/GenBank/DDBJ databases">
        <title>Cohnella sp. nov. isolated from preserved vegetables.</title>
        <authorList>
            <person name="Lin S.-Y."/>
            <person name="Hung M.-H."/>
            <person name="Young C.-C."/>
        </authorList>
    </citation>
    <scope>NUCLEOTIDE SEQUENCE [LARGE SCALE GENOMIC DNA]</scope>
    <source>
        <strain evidence="2 3">CC-MHH1044</strain>
    </source>
</reference>
<dbReference type="EMBL" id="SSOB01000045">
    <property type="protein sequence ID" value="THF74060.1"/>
    <property type="molecule type" value="Genomic_DNA"/>
</dbReference>
<sequence length="221" mass="26276">MIGLAFIASLHNITYKDLAKELGLTPSTVTDWISTRRPIPQAKKEALARYFQIKEHYFQKELTKVEEIELQLNYLEKRSRQDAYEDVYEDRDEFGKLYEVKVWVDPHEVETQLKRAELAIEKALLALRGDMFNELYDDEYLLTGNSPITEMIQRLTMILNEKNEEGQMEERWKEKHLKRLEAVGSLMYFMGPKGVGLFNEEEESFHEELYHLLQKHDLLWE</sequence>
<comment type="caution">
    <text evidence="2">The sequence shown here is derived from an EMBL/GenBank/DDBJ whole genome shotgun (WGS) entry which is preliminary data.</text>
</comment>
<dbReference type="Pfam" id="PF01381">
    <property type="entry name" value="HTH_3"/>
    <property type="match status" value="1"/>
</dbReference>
<dbReference type="SMART" id="SM00530">
    <property type="entry name" value="HTH_XRE"/>
    <property type="match status" value="1"/>
</dbReference>
<dbReference type="RefSeq" id="WP_136372872.1">
    <property type="nucleotide sequence ID" value="NZ_SSOB01000045.1"/>
</dbReference>
<dbReference type="InterPro" id="IPR001387">
    <property type="entry name" value="Cro/C1-type_HTH"/>
</dbReference>
<dbReference type="OrthoDB" id="1904300at2"/>
<dbReference type="SUPFAM" id="SSF47413">
    <property type="entry name" value="lambda repressor-like DNA-binding domains"/>
    <property type="match status" value="1"/>
</dbReference>
<dbReference type="GO" id="GO:0003677">
    <property type="term" value="F:DNA binding"/>
    <property type="evidence" value="ECO:0007669"/>
    <property type="project" value="InterPro"/>
</dbReference>
<protein>
    <submittedName>
        <fullName evidence="2">Helix-turn-helix transcriptional regulator</fullName>
    </submittedName>
</protein>
<dbReference type="AlphaFoldDB" id="A0A4S4BHL4"/>
<dbReference type="CDD" id="cd00093">
    <property type="entry name" value="HTH_XRE"/>
    <property type="match status" value="1"/>
</dbReference>
<organism evidence="2 3">
    <name type="scientific">Cohnella fermenti</name>
    <dbReference type="NCBI Taxonomy" id="2565925"/>
    <lineage>
        <taxon>Bacteria</taxon>
        <taxon>Bacillati</taxon>
        <taxon>Bacillota</taxon>
        <taxon>Bacilli</taxon>
        <taxon>Bacillales</taxon>
        <taxon>Paenibacillaceae</taxon>
        <taxon>Cohnella</taxon>
    </lineage>
</organism>
<dbReference type="Proteomes" id="UP000310636">
    <property type="component" value="Unassembled WGS sequence"/>
</dbReference>
<evidence type="ECO:0000313" key="2">
    <source>
        <dbReference type="EMBL" id="THF74060.1"/>
    </source>
</evidence>
<dbReference type="Gene3D" id="1.10.260.40">
    <property type="entry name" value="lambda repressor-like DNA-binding domains"/>
    <property type="match status" value="1"/>
</dbReference>
<accession>A0A4S4BHL4</accession>